<proteinExistence type="predicted"/>
<gene>
    <name evidence="3" type="ORF">QCN29_04775</name>
</gene>
<dbReference type="Proteomes" id="UP001223144">
    <property type="component" value="Unassembled WGS sequence"/>
</dbReference>
<reference evidence="3 4" key="1">
    <citation type="submission" date="2023-04" db="EMBL/GenBank/DDBJ databases">
        <title>Streptomyces chengmaiensis sp. nov. isolated from the stem of mangrove plant in Hainan.</title>
        <authorList>
            <person name="Huang X."/>
            <person name="Zhou S."/>
            <person name="Chu X."/>
            <person name="Xie Y."/>
            <person name="Lin Y."/>
        </authorList>
    </citation>
    <scope>NUCLEOTIDE SEQUENCE [LARGE SCALE GENOMIC DNA]</scope>
    <source>
        <strain evidence="3 4">HNM0663</strain>
    </source>
</reference>
<dbReference type="RefSeq" id="WP_279926411.1">
    <property type="nucleotide sequence ID" value="NZ_JARWBG010000003.1"/>
</dbReference>
<keyword evidence="4" id="KW-1185">Reference proteome</keyword>
<sequence>MTDSARDGRRPGRSFGRLVLLCDGLGLIAVGLVGRRVIGTVAGRTQTAAPDDVASGGAEAERSDKPTSLER</sequence>
<dbReference type="EMBL" id="JARWBG010000003">
    <property type="protein sequence ID" value="MDH2388112.1"/>
    <property type="molecule type" value="Genomic_DNA"/>
</dbReference>
<evidence type="ECO:0000313" key="4">
    <source>
        <dbReference type="Proteomes" id="UP001223144"/>
    </source>
</evidence>
<keyword evidence="2" id="KW-0812">Transmembrane</keyword>
<accession>A0ABT6HII0</accession>
<keyword evidence="2" id="KW-1133">Transmembrane helix</keyword>
<evidence type="ECO:0000313" key="3">
    <source>
        <dbReference type="EMBL" id="MDH2388112.1"/>
    </source>
</evidence>
<feature type="transmembrane region" description="Helical" evidence="2">
    <location>
        <begin position="15"/>
        <end position="34"/>
    </location>
</feature>
<name>A0ABT6HII0_9ACTN</name>
<comment type="caution">
    <text evidence="3">The sequence shown here is derived from an EMBL/GenBank/DDBJ whole genome shotgun (WGS) entry which is preliminary data.</text>
</comment>
<organism evidence="3 4">
    <name type="scientific">Streptomyces chengmaiensis</name>
    <dbReference type="NCBI Taxonomy" id="3040919"/>
    <lineage>
        <taxon>Bacteria</taxon>
        <taxon>Bacillati</taxon>
        <taxon>Actinomycetota</taxon>
        <taxon>Actinomycetes</taxon>
        <taxon>Kitasatosporales</taxon>
        <taxon>Streptomycetaceae</taxon>
        <taxon>Streptomyces</taxon>
    </lineage>
</organism>
<evidence type="ECO:0000256" key="1">
    <source>
        <dbReference type="SAM" id="MobiDB-lite"/>
    </source>
</evidence>
<protein>
    <submittedName>
        <fullName evidence="3">Uncharacterized protein</fullName>
    </submittedName>
</protein>
<feature type="compositionally biased region" description="Basic and acidic residues" evidence="1">
    <location>
        <begin position="59"/>
        <end position="71"/>
    </location>
</feature>
<feature type="region of interest" description="Disordered" evidence="1">
    <location>
        <begin position="41"/>
        <end position="71"/>
    </location>
</feature>
<evidence type="ECO:0000256" key="2">
    <source>
        <dbReference type="SAM" id="Phobius"/>
    </source>
</evidence>
<keyword evidence="2" id="KW-0472">Membrane</keyword>